<feature type="region of interest" description="Disordered" evidence="1">
    <location>
        <begin position="342"/>
        <end position="385"/>
    </location>
</feature>
<feature type="region of interest" description="Disordered" evidence="1">
    <location>
        <begin position="507"/>
        <end position="544"/>
    </location>
</feature>
<evidence type="ECO:0000313" key="3">
    <source>
        <dbReference type="Proteomes" id="UP000199727"/>
    </source>
</evidence>
<dbReference type="EMBL" id="AMKT01000049">
    <property type="protein sequence ID" value="OXG19905.1"/>
    <property type="molecule type" value="Genomic_DNA"/>
</dbReference>
<evidence type="ECO:0000256" key="1">
    <source>
        <dbReference type="SAM" id="MobiDB-lite"/>
    </source>
</evidence>
<protein>
    <submittedName>
        <fullName evidence="2">Uncharacterized protein</fullName>
    </submittedName>
</protein>
<dbReference type="OrthoDB" id="2565130at2759"/>
<accession>A0A854QC60</accession>
<dbReference type="Proteomes" id="UP000199727">
    <property type="component" value="Unassembled WGS sequence"/>
</dbReference>
<comment type="caution">
    <text evidence="2">The sequence shown here is derived from an EMBL/GenBank/DDBJ whole genome shotgun (WGS) entry which is preliminary data.</text>
</comment>
<proteinExistence type="predicted"/>
<feature type="compositionally biased region" description="Polar residues" evidence="1">
    <location>
        <begin position="463"/>
        <end position="481"/>
    </location>
</feature>
<organism evidence="2 3">
    <name type="scientific">Cryptococcus neoformans Tu259-1</name>
    <dbReference type="NCBI Taxonomy" id="1230072"/>
    <lineage>
        <taxon>Eukaryota</taxon>
        <taxon>Fungi</taxon>
        <taxon>Dikarya</taxon>
        <taxon>Basidiomycota</taxon>
        <taxon>Agaricomycotina</taxon>
        <taxon>Tremellomycetes</taxon>
        <taxon>Tremellales</taxon>
        <taxon>Cryptococcaceae</taxon>
        <taxon>Cryptococcus</taxon>
        <taxon>Cryptococcus neoformans species complex</taxon>
    </lineage>
</organism>
<evidence type="ECO:0000313" key="2">
    <source>
        <dbReference type="EMBL" id="OXG19905.1"/>
    </source>
</evidence>
<feature type="region of interest" description="Disordered" evidence="1">
    <location>
        <begin position="446"/>
        <end position="492"/>
    </location>
</feature>
<feature type="compositionally biased region" description="Polar residues" evidence="1">
    <location>
        <begin position="359"/>
        <end position="370"/>
    </location>
</feature>
<sequence length="610" mass="68329">MHSPLPNTPLTLRAILLTSSPPFSEPNLPSIRFRITPHFLVPDCIVSTLTDSYNIGHCVETVVPVGGKVEVGLTVDEESLIECGVLGEGPSSRVTRGVTESFRLNAQLLSLSTVAPVAQSRHDSSTFSLTPLSSTPRNNLLLTHMIPTGHPICYLKRFDVHCSWTMARTGGALKRLPEDDEHEDGQAQEDIIDDLMVSDDHGLAAADQMGPNEEGNGPVGLLLEDQHPRNWLDDQIRNACQKLLLKHFLRYVILTFTIYSGSRVYHYIRRFPLIFDGRLTETLPKYTVPSQLISSVSHFALLSTAYDTPLSQKLGEIMEKITRQQQGFLSFKVDQTVNLPARKDRKLEAGRKRRKRLKQITQGINQLDSTQQENEQPENENDATIKINRRKEWYLEQVKASTDTSESRGMGQEERRITRVIGDAIGLICHNDFKMKRNRGGRLSAAGTKFQYPTDDTHPLLPTSDTQPFLISRTSSNAASDTSRDESSIENTLANTMSYEILVDDQEEPPPMRQGNGESFSGQQQDEDDDEGGEFTMDDKVNDDQEDDDLLLIESWPSEGPPETNVIQQDNNQRSLVGLHVERFEDVKVAVDGDNNIGFESLELKATFVD</sequence>
<name>A0A854QC60_CRYNE</name>
<gene>
    <name evidence="2" type="ORF">C361_03965</name>
</gene>
<reference evidence="2 3" key="1">
    <citation type="submission" date="2017-06" db="EMBL/GenBank/DDBJ databases">
        <title>Global population genomics of the pathogenic fungus Cryptococcus neoformans var. grubii.</title>
        <authorList>
            <person name="Cuomo C."/>
            <person name="Litvintseva A."/>
            <person name="Chen Y."/>
            <person name="Young S."/>
            <person name="Zeng Q."/>
            <person name="Chapman S."/>
            <person name="Gujja S."/>
            <person name="Saif S."/>
            <person name="Birren B."/>
        </authorList>
    </citation>
    <scope>NUCLEOTIDE SEQUENCE [LARGE SCALE GENOMIC DNA]</scope>
    <source>
        <strain evidence="2 3">Tu259-1</strain>
    </source>
</reference>
<dbReference type="AlphaFoldDB" id="A0A854QC60"/>